<organism evidence="14">
    <name type="scientific">Darwinula stevensoni</name>
    <dbReference type="NCBI Taxonomy" id="69355"/>
    <lineage>
        <taxon>Eukaryota</taxon>
        <taxon>Metazoa</taxon>
        <taxon>Ecdysozoa</taxon>
        <taxon>Arthropoda</taxon>
        <taxon>Crustacea</taxon>
        <taxon>Oligostraca</taxon>
        <taxon>Ostracoda</taxon>
        <taxon>Podocopa</taxon>
        <taxon>Podocopida</taxon>
        <taxon>Darwinulocopina</taxon>
        <taxon>Darwinuloidea</taxon>
        <taxon>Darwinulidae</taxon>
        <taxon>Darwinula</taxon>
    </lineage>
</organism>
<dbReference type="GO" id="GO:0008104">
    <property type="term" value="P:intracellular protein localization"/>
    <property type="evidence" value="ECO:0007669"/>
    <property type="project" value="UniProtKB-ARBA"/>
</dbReference>
<evidence type="ECO:0000313" key="14">
    <source>
        <dbReference type="EMBL" id="CAD7252836.1"/>
    </source>
</evidence>
<feature type="domain" description="WDR19 first beta-propeller" evidence="12">
    <location>
        <begin position="1"/>
        <end position="87"/>
    </location>
</feature>
<keyword evidence="6" id="KW-0802">TPR repeat</keyword>
<evidence type="ECO:0008006" key="16">
    <source>
        <dbReference type="Google" id="ProtNLM"/>
    </source>
</evidence>
<dbReference type="InterPro" id="IPR056170">
    <property type="entry name" value="Znf_IFT121-like"/>
</dbReference>
<dbReference type="InterPro" id="IPR057855">
    <property type="entry name" value="Beta-prop_WDR19_1st"/>
</dbReference>
<evidence type="ECO:0000256" key="2">
    <source>
        <dbReference type="ARBA" id="ARBA00022490"/>
    </source>
</evidence>
<dbReference type="GO" id="GO:0035721">
    <property type="term" value="P:intraciliary retrograde transport"/>
    <property type="evidence" value="ECO:0007669"/>
    <property type="project" value="InterPro"/>
</dbReference>
<evidence type="ECO:0000256" key="7">
    <source>
        <dbReference type="ARBA" id="ARBA00023069"/>
    </source>
</evidence>
<keyword evidence="2" id="KW-0963">Cytoplasm</keyword>
<dbReference type="GO" id="GO:0005929">
    <property type="term" value="C:cilium"/>
    <property type="evidence" value="ECO:0007669"/>
    <property type="project" value="TreeGrafter"/>
</dbReference>
<dbReference type="SUPFAM" id="SSF69322">
    <property type="entry name" value="Tricorn protease domain 2"/>
    <property type="match status" value="1"/>
</dbReference>
<dbReference type="Pfam" id="PF23145">
    <property type="entry name" value="Zf_2nd_IFT121"/>
    <property type="match status" value="1"/>
</dbReference>
<name>A0A7R9FS05_9CRUS</name>
<sequence length="1483" mass="165672">VSMVIGRKTLFLLHLNDPENPIELAFQNKFGDGYILLGFSNGFFVVISTHVKEIGQELFQIKNHKESLADIAISKPLGKAASCGDNVHYKSNFKEVSGLSSANDMVLVHDRVKVHELSEMKEISEVLTVEDERHLDAIEWSADGQLLAMSSPRGNIYVYLSKLPLLGASHGLRIAYLTSLLEVSIAREWDDVEDPCGANIPGLGALPPGHWNEQSCMDKTLTISNAEGDTIRQAVLRAEPSDIQFSEMKQDERAAGENTVSMVIGRKTLFLLHLNDPENPIELAFQNKYGHIVAYVSMVIGRKTLFLLHLNDPENPIELAFQNKYGHIVAYEWFGDGYILLGFSNGYFVVISTHVKEIGQELFQIKNHKESLADIAISKSLGKAASCGDNVHYKSNFKKVSWLSSANDMVLVHDRVKVHELSEMKEISEVLTVEDERHLDAIEWSADGQLLAMSSPRGNIYVYLSKLPLLGASHGLRIAYLTSLLEVSIASFQDKESGMMLRIPVEPTFLALGPYHLAIGMNNRAWFFSLGEEGTNSSVPPELVRDREYLGTVQDLLISDTYASVLYEGRLQLHLIEGEAGEAEERESKLFPDREHSSMIITTHAITPEFLIYASDSGGIYFFHLEDWTMASEFRHTTGVRDLFLQLGGLHLFLLDDRVSGHIYNPVLDETVPVPDLPSKVRGVLWDTWPGEYAHVFVVYDTDFAYSYVFLKDSVAGGGVVQLGKTFLSPGSRPLLLCNGELTCQTAGGKLATVTLASHDNGSSATTEVLSAMKRDELEALLKRSLALHRLKQAWRICEALKSAEAWDQLGKTALNDLDIETSIKVYRHLGNVGMVWSLKKLVGMEDKMLLAGHAAMILGDFTRAQELYLRSNEPRAALDMRRDLLQWDQALQLARKLSPDQIPFISREYAQQLEFMGDYANALSHYEKGLLDGRLEDDEQNMACRAGIARMSLRCGDLRKGLVLAGQLNSKSLKRECAEILETMKASLGQFSEAASLYEKANLHEKAAALYIKMKNWPKVGELLANITSPKIHLQYAKAKEAEGRYREAVAAYEMAHDYDSVVRIYLDHLNNPDAAVTIVRNTKSVEGAKKVARFFQKLNDYSSAIQFLVMSQCNEEAFRLAQKYGKMDMYAEIIGSEASPEDYKSIGLHFENERNPFLAGRFFHLAGQHERALKHLMRAAQSGAEEAAALRLAVEVAASSSDESLSNRLVDFLLGDVDQVPKDPRYLFRLYMAKGQLREAAKTAIIIAREEQNNGNYRNAHDVLFGMCQELRKQKLRMSADMAASLELLHSYILVKLHVRRGEHRMAARMLVRVADNISRFPAHKVPILTSTVIECHRSGLKESAFNFAAMLLRPEYRDDIDPKYRKKIEAIVRRPPRDGVGQEEEPKTPCPACSYPIAETGLDCSQCKNHLPFCIVTGRHLVRGDLTSCPRCNFPAIRSEFVKLVGSGDGCPMCSSGDLKPDDLPQLSDPTPFLQLDTST</sequence>
<evidence type="ECO:0000256" key="8">
    <source>
        <dbReference type="ARBA" id="ARBA00023212"/>
    </source>
</evidence>
<evidence type="ECO:0000259" key="11">
    <source>
        <dbReference type="Pfam" id="PF23145"/>
    </source>
</evidence>
<keyword evidence="3" id="KW-0853">WD repeat</keyword>
<dbReference type="Pfam" id="PF24762">
    <property type="entry name" value="TPR_IF140-IFT172"/>
    <property type="match status" value="1"/>
</dbReference>
<evidence type="ECO:0000313" key="15">
    <source>
        <dbReference type="Proteomes" id="UP000677054"/>
    </source>
</evidence>
<dbReference type="OrthoDB" id="10250638at2759"/>
<keyword evidence="9" id="KW-0966">Cell projection</keyword>
<evidence type="ECO:0000259" key="10">
    <source>
        <dbReference type="Pfam" id="PF15911"/>
    </source>
</evidence>
<feature type="non-terminal residue" evidence="14">
    <location>
        <position position="1483"/>
    </location>
</feature>
<dbReference type="FunFam" id="1.25.40.470:FF:000009">
    <property type="entry name" value="WD repeat-containing protein 19 isoform X1"/>
    <property type="match status" value="1"/>
</dbReference>
<dbReference type="InterPro" id="IPR056168">
    <property type="entry name" value="TPR_IF140/IFT172/WDR19"/>
</dbReference>
<feature type="domain" description="IF140/IFT172/WDR19 TPR" evidence="13">
    <location>
        <begin position="974"/>
        <end position="1216"/>
    </location>
</feature>
<gene>
    <name evidence="14" type="ORF">DSTB1V02_LOCUS12587</name>
</gene>
<feature type="domain" description="WDR19 first beta-propeller" evidence="12">
    <location>
        <begin position="295"/>
        <end position="391"/>
    </location>
</feature>
<dbReference type="EMBL" id="LR904437">
    <property type="protein sequence ID" value="CAD7252836.1"/>
    <property type="molecule type" value="Genomic_DNA"/>
</dbReference>
<evidence type="ECO:0000256" key="6">
    <source>
        <dbReference type="ARBA" id="ARBA00022803"/>
    </source>
</evidence>
<dbReference type="SUPFAM" id="SSF82171">
    <property type="entry name" value="DPP6 N-terminal domain-like"/>
    <property type="match status" value="1"/>
</dbReference>
<dbReference type="PANTHER" id="PTHR14920:SF0">
    <property type="entry name" value="WD REPEAT DOMAIN 19"/>
    <property type="match status" value="1"/>
</dbReference>
<keyword evidence="7" id="KW-0969">Cilium</keyword>
<evidence type="ECO:0000256" key="1">
    <source>
        <dbReference type="ARBA" id="ARBA00004120"/>
    </source>
</evidence>
<dbReference type="Gene3D" id="1.25.40.470">
    <property type="match status" value="2"/>
</dbReference>
<reference evidence="14" key="1">
    <citation type="submission" date="2020-11" db="EMBL/GenBank/DDBJ databases">
        <authorList>
            <person name="Tran Van P."/>
        </authorList>
    </citation>
    <scope>NUCLEOTIDE SEQUENCE</scope>
</reference>
<dbReference type="InterPro" id="IPR040379">
    <property type="entry name" value="WDR19/dyf-2"/>
</dbReference>
<dbReference type="Pfam" id="PF23389">
    <property type="entry name" value="Beta-prop_WDR19_1st"/>
    <property type="match status" value="2"/>
</dbReference>
<evidence type="ECO:0000256" key="5">
    <source>
        <dbReference type="ARBA" id="ARBA00022794"/>
    </source>
</evidence>
<evidence type="ECO:0000259" key="12">
    <source>
        <dbReference type="Pfam" id="PF23389"/>
    </source>
</evidence>
<accession>A0A7R9FS05</accession>
<evidence type="ECO:0000259" key="13">
    <source>
        <dbReference type="Pfam" id="PF24762"/>
    </source>
</evidence>
<dbReference type="EMBL" id="CAJPEV010004920">
    <property type="protein sequence ID" value="CAG0902490.1"/>
    <property type="molecule type" value="Genomic_DNA"/>
</dbReference>
<dbReference type="InterPro" id="IPR011990">
    <property type="entry name" value="TPR-like_helical_dom_sf"/>
</dbReference>
<keyword evidence="5" id="KW-0970">Cilium biogenesis/degradation</keyword>
<comment type="subcellular location">
    <subcellularLocation>
        <location evidence="1">Cytoplasm</location>
        <location evidence="1">Cytoskeleton</location>
        <location evidence="1">Cilium basal body</location>
    </subcellularLocation>
</comment>
<evidence type="ECO:0000256" key="4">
    <source>
        <dbReference type="ARBA" id="ARBA00022737"/>
    </source>
</evidence>
<dbReference type="GO" id="GO:0030991">
    <property type="term" value="C:intraciliary transport particle A"/>
    <property type="evidence" value="ECO:0007669"/>
    <property type="project" value="TreeGrafter"/>
</dbReference>
<dbReference type="InterPro" id="IPR039468">
    <property type="entry name" value="WDR19_WD40_rpt"/>
</dbReference>
<evidence type="ECO:0000256" key="9">
    <source>
        <dbReference type="ARBA" id="ARBA00023273"/>
    </source>
</evidence>
<evidence type="ECO:0000256" key="3">
    <source>
        <dbReference type="ARBA" id="ARBA00022574"/>
    </source>
</evidence>
<feature type="domain" description="IFT121-like zinc finger" evidence="11">
    <location>
        <begin position="1415"/>
        <end position="1459"/>
    </location>
</feature>
<dbReference type="SUPFAM" id="SSF48452">
    <property type="entry name" value="TPR-like"/>
    <property type="match status" value="2"/>
</dbReference>
<dbReference type="Pfam" id="PF15911">
    <property type="entry name" value="Beta-prop_WDR19_2nd"/>
    <property type="match status" value="1"/>
</dbReference>
<dbReference type="GO" id="GO:0060271">
    <property type="term" value="P:cilium assembly"/>
    <property type="evidence" value="ECO:0007669"/>
    <property type="project" value="TreeGrafter"/>
</dbReference>
<keyword evidence="4" id="KW-0677">Repeat</keyword>
<feature type="domain" description="WDR19 WD40 repeat" evidence="10">
    <location>
        <begin position="478"/>
        <end position="759"/>
    </location>
</feature>
<dbReference type="PANTHER" id="PTHR14920">
    <property type="entry name" value="OSMOTIC AVOIDANCE ABNORMAL PROTEIN 1/WD REPEAT MEMBRANE PROTEIN"/>
    <property type="match status" value="1"/>
</dbReference>
<dbReference type="Proteomes" id="UP000677054">
    <property type="component" value="Unassembled WGS sequence"/>
</dbReference>
<proteinExistence type="predicted"/>
<keyword evidence="8" id="KW-0206">Cytoskeleton</keyword>
<protein>
    <recommendedName>
        <fullName evidence="16">WD repeat-containing protein 19</fullName>
    </recommendedName>
</protein>
<keyword evidence="15" id="KW-1185">Reference proteome</keyword>